<sequence>MSGLSIAGFPHSVIGADRRGFNVAADNLRFTADGVNLDVLWNEFQGVLSEWNRSRSAFAALFTSNTIDPFFDLPAGESDIEFDLQSEFGVPTAGRPNVDVIRGGLPLVWRDKSSRFTRAYLRDASAEQVRGQHAAMLEADNRRVFREVMAALTTRSEVGNRPINENGQQIYDLWDGSTGEVPPSYAGRTFNSSHSHYLVSGANQIDSKDVEDLIATVQEHGYGVAASGERIMLLVNPFQADAIQTWRANSPNANGAVAKYDYIPSVSAPAYLTEASIVGDAAPAAFNNLPIMGSYGDAWIHKSPFVPLGYVIAVATSGAGSARNPLLIREHRTPGERGLILRRSQGGAHPLVESIYERGMGVGVRHRGAAAVMQVKPSGSYESPIWT</sequence>
<protein>
    <recommendedName>
        <fullName evidence="3">Major capsid protein</fullName>
    </recommendedName>
</protein>
<dbReference type="EMBL" id="QDFT01000032">
    <property type="protein sequence ID" value="PVE67911.1"/>
    <property type="molecule type" value="Genomic_DNA"/>
</dbReference>
<dbReference type="AlphaFoldDB" id="A0A2T7W9Q5"/>
<comment type="caution">
    <text evidence="1">The sequence shown here is derived from an EMBL/GenBank/DDBJ whole genome shotgun (WGS) entry which is preliminary data.</text>
</comment>
<organism evidence="1 2">
    <name type="scientific">Microbacterium testaceum</name>
    <name type="common">Aureobacterium testaceum</name>
    <name type="synonym">Brevibacterium testaceum</name>
    <dbReference type="NCBI Taxonomy" id="2033"/>
    <lineage>
        <taxon>Bacteria</taxon>
        <taxon>Bacillati</taxon>
        <taxon>Actinomycetota</taxon>
        <taxon>Actinomycetes</taxon>
        <taxon>Micrococcales</taxon>
        <taxon>Microbacteriaceae</taxon>
        <taxon>Microbacterium</taxon>
    </lineage>
</organism>
<dbReference type="Proteomes" id="UP000244649">
    <property type="component" value="Unassembled WGS sequence"/>
</dbReference>
<proteinExistence type="predicted"/>
<reference evidence="1 2" key="1">
    <citation type="submission" date="2018-04" db="EMBL/GenBank/DDBJ databases">
        <authorList>
            <person name="Go L.Y."/>
            <person name="Mitchell J.A."/>
        </authorList>
    </citation>
    <scope>NUCLEOTIDE SEQUENCE [LARGE SCALE GENOMIC DNA]</scope>
    <source>
        <strain evidence="1 2">TPD7010</strain>
    </source>
</reference>
<evidence type="ECO:0008006" key="3">
    <source>
        <dbReference type="Google" id="ProtNLM"/>
    </source>
</evidence>
<name>A0A2T7W9Q5_MICTE</name>
<evidence type="ECO:0000313" key="1">
    <source>
        <dbReference type="EMBL" id="PVE67911.1"/>
    </source>
</evidence>
<evidence type="ECO:0000313" key="2">
    <source>
        <dbReference type="Proteomes" id="UP000244649"/>
    </source>
</evidence>
<gene>
    <name evidence="1" type="ORF">DC432_12185</name>
</gene>
<dbReference type="RefSeq" id="WP_116538122.1">
    <property type="nucleotide sequence ID" value="NZ_QDFT01000032.1"/>
</dbReference>
<accession>A0A2T7W9Q5</accession>